<comment type="caution">
    <text evidence="2">The sequence shown here is derived from an EMBL/GenBank/DDBJ whole genome shotgun (WGS) entry which is preliminary data.</text>
</comment>
<dbReference type="PANTHER" id="PTHR37610">
    <property type="entry name" value="CCHC-TYPE DOMAIN-CONTAINING PROTEIN"/>
    <property type="match status" value="1"/>
</dbReference>
<dbReference type="InterPro" id="IPR029472">
    <property type="entry name" value="Copia-like_N"/>
</dbReference>
<evidence type="ECO:0000313" key="2">
    <source>
        <dbReference type="EMBL" id="KAK3021248.1"/>
    </source>
</evidence>
<dbReference type="EMBL" id="JAVXUP010000770">
    <property type="protein sequence ID" value="KAK3021248.1"/>
    <property type="molecule type" value="Genomic_DNA"/>
</dbReference>
<protein>
    <recommendedName>
        <fullName evidence="1">Retrotransposon Copia-like N-terminal domain-containing protein</fullName>
    </recommendedName>
</protein>
<proteinExistence type="predicted"/>
<reference evidence="2" key="1">
    <citation type="submission" date="2022-12" db="EMBL/GenBank/DDBJ databases">
        <title>Draft genome assemblies for two species of Escallonia (Escalloniales).</title>
        <authorList>
            <person name="Chanderbali A."/>
            <person name="Dervinis C."/>
            <person name="Anghel I."/>
            <person name="Soltis D."/>
            <person name="Soltis P."/>
            <person name="Zapata F."/>
        </authorList>
    </citation>
    <scope>NUCLEOTIDE SEQUENCE</scope>
    <source>
        <strain evidence="2">UCBG64.0493</strain>
        <tissue evidence="2">Leaf</tissue>
    </source>
</reference>
<accession>A0AA88W7Y7</accession>
<gene>
    <name evidence="2" type="ORF">RJ639_047520</name>
</gene>
<evidence type="ECO:0000313" key="3">
    <source>
        <dbReference type="Proteomes" id="UP001188597"/>
    </source>
</evidence>
<dbReference type="AlphaFoldDB" id="A0AA88W7Y7"/>
<dbReference type="Proteomes" id="UP001188597">
    <property type="component" value="Unassembled WGS sequence"/>
</dbReference>
<dbReference type="Pfam" id="PF14244">
    <property type="entry name" value="Retrotran_gag_3"/>
    <property type="match status" value="1"/>
</dbReference>
<sequence>MDIAAAMPREHDNQVSMGNVVAGYGKAIEVDSPYYLHPSDHPGLVFVTHPLTENGENYFTWRRNMMTALESKNKVGFIDNFVTKPNVNPQDFQPWVKCNAIVLSWLTNSLAKEIQSSAAHTKIANNTFTTVRSQILSVDPLPTLGRSYAIASQEEKQKMVAASCTPMIETTALLAKGKKTSGHDNGEQQQRCTHSNKLNHTKETCYQLVGYPSHWTRKPTRDAQFGGSANTPHTCIGIALAATVTTPNIQNRSPTPGLTAAQH</sequence>
<feature type="domain" description="Retrotransposon Copia-like N-terminal" evidence="1">
    <location>
        <begin position="37"/>
        <end position="86"/>
    </location>
</feature>
<name>A0AA88W7Y7_9ASTE</name>
<keyword evidence="3" id="KW-1185">Reference proteome</keyword>
<organism evidence="2 3">
    <name type="scientific">Escallonia herrerae</name>
    <dbReference type="NCBI Taxonomy" id="1293975"/>
    <lineage>
        <taxon>Eukaryota</taxon>
        <taxon>Viridiplantae</taxon>
        <taxon>Streptophyta</taxon>
        <taxon>Embryophyta</taxon>
        <taxon>Tracheophyta</taxon>
        <taxon>Spermatophyta</taxon>
        <taxon>Magnoliopsida</taxon>
        <taxon>eudicotyledons</taxon>
        <taxon>Gunneridae</taxon>
        <taxon>Pentapetalae</taxon>
        <taxon>asterids</taxon>
        <taxon>campanulids</taxon>
        <taxon>Escalloniales</taxon>
        <taxon>Escalloniaceae</taxon>
        <taxon>Escallonia</taxon>
    </lineage>
</organism>
<dbReference type="PANTHER" id="PTHR37610:SF97">
    <property type="entry name" value="RETROTRANSPOSON GAG DOMAIN-CONTAINING PROTEIN"/>
    <property type="match status" value="1"/>
</dbReference>
<evidence type="ECO:0000259" key="1">
    <source>
        <dbReference type="Pfam" id="PF14244"/>
    </source>
</evidence>